<keyword evidence="3" id="KW-0547">Nucleotide-binding</keyword>
<dbReference type="InterPro" id="IPR003593">
    <property type="entry name" value="AAA+_ATPase"/>
</dbReference>
<evidence type="ECO:0000259" key="5">
    <source>
        <dbReference type="PROSITE" id="PS50893"/>
    </source>
</evidence>
<organism evidence="6 7">
    <name type="scientific">Candidatus Stercoripulliclostridium merdigallinarum</name>
    <dbReference type="NCBI Taxonomy" id="2840951"/>
    <lineage>
        <taxon>Bacteria</taxon>
        <taxon>Bacillati</taxon>
        <taxon>Bacillota</taxon>
        <taxon>Clostridia</taxon>
        <taxon>Eubacteriales</taxon>
        <taxon>Candidatus Stercoripulliclostridium</taxon>
    </lineage>
</organism>
<dbReference type="InterPro" id="IPR003439">
    <property type="entry name" value="ABC_transporter-like_ATP-bd"/>
</dbReference>
<dbReference type="GO" id="GO:0098796">
    <property type="term" value="C:membrane protein complex"/>
    <property type="evidence" value="ECO:0007669"/>
    <property type="project" value="UniProtKB-ARBA"/>
</dbReference>
<dbReference type="GO" id="GO:0005524">
    <property type="term" value="F:ATP binding"/>
    <property type="evidence" value="ECO:0007669"/>
    <property type="project" value="UniProtKB-KW"/>
</dbReference>
<accession>A0A9D1SIH3</accession>
<dbReference type="PANTHER" id="PTHR42798">
    <property type="entry name" value="LIPOPROTEIN-RELEASING SYSTEM ATP-BINDING PROTEIN LOLD"/>
    <property type="match status" value="1"/>
</dbReference>
<dbReference type="PROSITE" id="PS50893">
    <property type="entry name" value="ABC_TRANSPORTER_2"/>
    <property type="match status" value="1"/>
</dbReference>
<gene>
    <name evidence="6" type="ORF">IAB05_05670</name>
</gene>
<comment type="caution">
    <text evidence="6">The sequence shown here is derived from an EMBL/GenBank/DDBJ whole genome shotgun (WGS) entry which is preliminary data.</text>
</comment>
<dbReference type="AlphaFoldDB" id="A0A9D1SIH3"/>
<dbReference type="SUPFAM" id="SSF52540">
    <property type="entry name" value="P-loop containing nucleoside triphosphate hydrolases"/>
    <property type="match status" value="1"/>
</dbReference>
<dbReference type="FunFam" id="3.40.50.300:FF:000032">
    <property type="entry name" value="Export ABC transporter ATP-binding protein"/>
    <property type="match status" value="1"/>
</dbReference>
<evidence type="ECO:0000256" key="1">
    <source>
        <dbReference type="ARBA" id="ARBA00005417"/>
    </source>
</evidence>
<dbReference type="Proteomes" id="UP000824094">
    <property type="component" value="Unassembled WGS sequence"/>
</dbReference>
<protein>
    <submittedName>
        <fullName evidence="6">ABC transporter ATP-binding protein</fullName>
    </submittedName>
</protein>
<dbReference type="Pfam" id="PF00005">
    <property type="entry name" value="ABC_tran"/>
    <property type="match status" value="1"/>
</dbReference>
<dbReference type="EMBL" id="DVNF01000164">
    <property type="protein sequence ID" value="HIU60862.1"/>
    <property type="molecule type" value="Genomic_DNA"/>
</dbReference>
<dbReference type="PROSITE" id="PS00211">
    <property type="entry name" value="ABC_TRANSPORTER_1"/>
    <property type="match status" value="1"/>
</dbReference>
<dbReference type="Gene3D" id="3.40.50.300">
    <property type="entry name" value="P-loop containing nucleotide triphosphate hydrolases"/>
    <property type="match status" value="1"/>
</dbReference>
<dbReference type="InterPro" id="IPR017871">
    <property type="entry name" value="ABC_transporter-like_CS"/>
</dbReference>
<keyword evidence="2" id="KW-0813">Transport</keyword>
<reference evidence="6" key="2">
    <citation type="journal article" date="2021" name="PeerJ">
        <title>Extensive microbial diversity within the chicken gut microbiome revealed by metagenomics and culture.</title>
        <authorList>
            <person name="Gilroy R."/>
            <person name="Ravi A."/>
            <person name="Getino M."/>
            <person name="Pursley I."/>
            <person name="Horton D.L."/>
            <person name="Alikhan N.F."/>
            <person name="Baker D."/>
            <person name="Gharbi K."/>
            <person name="Hall N."/>
            <person name="Watson M."/>
            <person name="Adriaenssens E.M."/>
            <person name="Foster-Nyarko E."/>
            <person name="Jarju S."/>
            <person name="Secka A."/>
            <person name="Antonio M."/>
            <person name="Oren A."/>
            <person name="Chaudhuri R.R."/>
            <person name="La Ragione R."/>
            <person name="Hildebrand F."/>
            <person name="Pallen M.J."/>
        </authorList>
    </citation>
    <scope>NUCLEOTIDE SEQUENCE</scope>
    <source>
        <strain evidence="6">18911</strain>
    </source>
</reference>
<dbReference type="InterPro" id="IPR027417">
    <property type="entry name" value="P-loop_NTPase"/>
</dbReference>
<reference evidence="6" key="1">
    <citation type="submission" date="2020-10" db="EMBL/GenBank/DDBJ databases">
        <authorList>
            <person name="Gilroy R."/>
        </authorList>
    </citation>
    <scope>NUCLEOTIDE SEQUENCE</scope>
    <source>
        <strain evidence="6">18911</strain>
    </source>
</reference>
<dbReference type="SMART" id="SM00382">
    <property type="entry name" value="AAA"/>
    <property type="match status" value="1"/>
</dbReference>
<evidence type="ECO:0000256" key="2">
    <source>
        <dbReference type="ARBA" id="ARBA00022448"/>
    </source>
</evidence>
<sequence>MSTVLRTEKVCKSFGEQQVLHEVDLEIYKGDFVSIVGSSGSGKSTLLTILGGIDRPTSGKVYLGDECISSAGEKQLAVLRRTKIGFVFQFFNLAPYLTAEENVLLPIMLSGRVTAEQRKKAADLMEYLGIADCAKKLPGKMSGGEQQRVAIARGLVFDPEVILLDEPTGNLDSKSSLEIMRLLKRINSEMSATIVQVTHSEFNAAFGNRIIAIKDGKINALEVSDLGTDSCFSTGKGVAAVADPAPERTAENIVENIVENVMGNVTESHENDTENTD</sequence>
<feature type="domain" description="ABC transporter" evidence="5">
    <location>
        <begin position="5"/>
        <end position="240"/>
    </location>
</feature>
<proteinExistence type="inferred from homology"/>
<evidence type="ECO:0000313" key="7">
    <source>
        <dbReference type="Proteomes" id="UP000824094"/>
    </source>
</evidence>
<name>A0A9D1SIH3_9FIRM</name>
<evidence type="ECO:0000256" key="4">
    <source>
        <dbReference type="ARBA" id="ARBA00022840"/>
    </source>
</evidence>
<comment type="similarity">
    <text evidence="1">Belongs to the ABC transporter superfamily.</text>
</comment>
<dbReference type="PANTHER" id="PTHR42798:SF7">
    <property type="entry name" value="ALPHA-D-RIBOSE 1-METHYLPHOSPHONATE 5-TRIPHOSPHATE SYNTHASE SUBUNIT PHNL"/>
    <property type="match status" value="1"/>
</dbReference>
<dbReference type="InterPro" id="IPR017911">
    <property type="entry name" value="MacB-like_ATP-bd"/>
</dbReference>
<dbReference type="GO" id="GO:0016887">
    <property type="term" value="F:ATP hydrolysis activity"/>
    <property type="evidence" value="ECO:0007669"/>
    <property type="project" value="InterPro"/>
</dbReference>
<keyword evidence="4 6" id="KW-0067">ATP-binding</keyword>
<evidence type="ECO:0000313" key="6">
    <source>
        <dbReference type="EMBL" id="HIU60862.1"/>
    </source>
</evidence>
<dbReference type="GO" id="GO:0022857">
    <property type="term" value="F:transmembrane transporter activity"/>
    <property type="evidence" value="ECO:0007669"/>
    <property type="project" value="UniProtKB-ARBA"/>
</dbReference>
<dbReference type="CDD" id="cd03255">
    <property type="entry name" value="ABC_MJ0796_LolCDE_FtsE"/>
    <property type="match status" value="1"/>
</dbReference>
<evidence type="ECO:0000256" key="3">
    <source>
        <dbReference type="ARBA" id="ARBA00022741"/>
    </source>
</evidence>